<dbReference type="GO" id="GO:0004803">
    <property type="term" value="F:transposase activity"/>
    <property type="evidence" value="ECO:0007669"/>
    <property type="project" value="UniProtKB-UniRule"/>
</dbReference>
<comment type="caution">
    <text evidence="7">The sequence shown here is derived from an EMBL/GenBank/DDBJ whole genome shotgun (WGS) entry which is preliminary data.</text>
</comment>
<comment type="function">
    <text evidence="1 6">Required for the transposition of the insertion element.</text>
</comment>
<dbReference type="GO" id="GO:0003677">
    <property type="term" value="F:DNA binding"/>
    <property type="evidence" value="ECO:0007669"/>
    <property type="project" value="UniProtKB-UniRule"/>
</dbReference>
<dbReference type="InterPro" id="IPR001207">
    <property type="entry name" value="Transposase_mutator"/>
</dbReference>
<gene>
    <name evidence="7" type="ORF">IV54_GL000561</name>
</gene>
<evidence type="ECO:0000313" key="7">
    <source>
        <dbReference type="EMBL" id="KRO00684.1"/>
    </source>
</evidence>
<keyword evidence="5 6" id="KW-0233">DNA recombination</keyword>
<dbReference type="EMBL" id="JQCA01000122">
    <property type="protein sequence ID" value="KRO00684.1"/>
    <property type="molecule type" value="Genomic_DNA"/>
</dbReference>
<comment type="similarity">
    <text evidence="2 6">Belongs to the transposase mutator family.</text>
</comment>
<evidence type="ECO:0000256" key="6">
    <source>
        <dbReference type="RuleBase" id="RU365089"/>
    </source>
</evidence>
<dbReference type="Proteomes" id="UP000051906">
    <property type="component" value="Unassembled WGS sequence"/>
</dbReference>
<dbReference type="RefSeq" id="WP_057879063.1">
    <property type="nucleotide sequence ID" value="NZ_JQCA01000122.1"/>
</dbReference>
<accession>A0A0R2LKH8</accession>
<keyword evidence="4 6" id="KW-0238">DNA-binding</keyword>
<evidence type="ECO:0000256" key="2">
    <source>
        <dbReference type="ARBA" id="ARBA00010961"/>
    </source>
</evidence>
<dbReference type="AlphaFoldDB" id="A0A0R2LKH8"/>
<keyword evidence="8" id="KW-1185">Reference proteome</keyword>
<dbReference type="OrthoDB" id="9779930at2"/>
<reference evidence="7 8" key="1">
    <citation type="journal article" date="2015" name="Genome Announc.">
        <title>Expanding the biotechnology potential of lactobacilli through comparative genomics of 213 strains and associated genera.</title>
        <authorList>
            <person name="Sun Z."/>
            <person name="Harris H.M."/>
            <person name="McCann A."/>
            <person name="Guo C."/>
            <person name="Argimon S."/>
            <person name="Zhang W."/>
            <person name="Yang X."/>
            <person name="Jeffery I.B."/>
            <person name="Cooney J.C."/>
            <person name="Kagawa T.F."/>
            <person name="Liu W."/>
            <person name="Song Y."/>
            <person name="Salvetti E."/>
            <person name="Wrobel A."/>
            <person name="Rasinkangas P."/>
            <person name="Parkhill J."/>
            <person name="Rea M.C."/>
            <person name="O'Sullivan O."/>
            <person name="Ritari J."/>
            <person name="Douillard F.P."/>
            <person name="Paul Ross R."/>
            <person name="Yang R."/>
            <person name="Briner A.E."/>
            <person name="Felis G.E."/>
            <person name="de Vos W.M."/>
            <person name="Barrangou R."/>
            <person name="Klaenhammer T.R."/>
            <person name="Caufield P.W."/>
            <person name="Cui Y."/>
            <person name="Zhang H."/>
            <person name="O'Toole P.W."/>
        </authorList>
    </citation>
    <scope>NUCLEOTIDE SEQUENCE [LARGE SCALE GENOMIC DNA]</scope>
    <source>
        <strain evidence="7 8">DSM 22467</strain>
    </source>
</reference>
<evidence type="ECO:0000256" key="1">
    <source>
        <dbReference type="ARBA" id="ARBA00002190"/>
    </source>
</evidence>
<dbReference type="NCBIfam" id="NF033543">
    <property type="entry name" value="transpos_IS256"/>
    <property type="match status" value="1"/>
</dbReference>
<organism evidence="7 8">
    <name type="scientific">Levilactobacillus paucivorans</name>
    <dbReference type="NCBI Taxonomy" id="616990"/>
    <lineage>
        <taxon>Bacteria</taxon>
        <taxon>Bacillati</taxon>
        <taxon>Bacillota</taxon>
        <taxon>Bacilli</taxon>
        <taxon>Lactobacillales</taxon>
        <taxon>Lactobacillaceae</taxon>
        <taxon>Levilactobacillus</taxon>
    </lineage>
</organism>
<dbReference type="STRING" id="616990.IV54_GL000561"/>
<dbReference type="GeneID" id="97415370"/>
<dbReference type="Pfam" id="PF00872">
    <property type="entry name" value="Transposase_mut"/>
    <property type="match status" value="1"/>
</dbReference>
<evidence type="ECO:0000313" key="8">
    <source>
        <dbReference type="Proteomes" id="UP000051906"/>
    </source>
</evidence>
<sequence length="390" mass="44651">MTQFNKEIMAALAQKQDLDEVFRQHLETAINDLMHEELSSFLGYEPYDRQGFNSGNSRNGHYLRTFKTKYGELNLEVPRDRNGAFNTQTIPSYQRQTDGLEATVVQLYEKGITTSEIADLIEKMYGAHYTPQTVSNLTKVVDQQVNAFKTRPLASRYAVIYVDATYLPLRRDSVAKEAVHIAIGIRPNGMKEVLAYQVAPTESSTVWEELLVDIQQRGVKEVLLFVADGLVGLTNTIGDHFPKAKLQQCLIHVSRNIEAHVRTKDRQEVLNDFKLIHQAATMDDAKQALADFIDKWQKAYPKVTGKLENNPHLLTCFTFPAAIRSSIYSTNLIESFNKKLKRQTKKKEQFPNEPALERVLVTVIRDYNGQNFERTHRGFKQIQDTLESMY</sequence>
<evidence type="ECO:0000256" key="3">
    <source>
        <dbReference type="ARBA" id="ARBA00022578"/>
    </source>
</evidence>
<name>A0A0R2LKH8_9LACO</name>
<keyword evidence="3 6" id="KW-0815">Transposition</keyword>
<evidence type="ECO:0000256" key="5">
    <source>
        <dbReference type="ARBA" id="ARBA00023172"/>
    </source>
</evidence>
<dbReference type="GO" id="GO:0006313">
    <property type="term" value="P:DNA transposition"/>
    <property type="evidence" value="ECO:0007669"/>
    <property type="project" value="UniProtKB-UniRule"/>
</dbReference>
<evidence type="ECO:0000256" key="4">
    <source>
        <dbReference type="ARBA" id="ARBA00023125"/>
    </source>
</evidence>
<protein>
    <recommendedName>
        <fullName evidence="6">Mutator family transposase</fullName>
    </recommendedName>
</protein>
<keyword evidence="6" id="KW-0814">Transposable element</keyword>
<dbReference type="PANTHER" id="PTHR33217:SF8">
    <property type="entry name" value="MUTATOR FAMILY TRANSPOSASE"/>
    <property type="match status" value="1"/>
</dbReference>
<dbReference type="PATRIC" id="fig|616990.3.peg.601"/>
<proteinExistence type="inferred from homology"/>
<dbReference type="PANTHER" id="PTHR33217">
    <property type="entry name" value="TRANSPOSASE FOR INSERTION SEQUENCE ELEMENT IS1081"/>
    <property type="match status" value="1"/>
</dbReference>